<reference evidence="2 3" key="1">
    <citation type="submission" date="2016-10" db="EMBL/GenBank/DDBJ databases">
        <authorList>
            <person name="de Groot N.N."/>
        </authorList>
    </citation>
    <scope>NUCLEOTIDE SEQUENCE [LARGE SCALE GENOMIC DNA]</scope>
    <source>
        <strain evidence="2 3">DSM 25383</strain>
    </source>
</reference>
<dbReference type="AlphaFoldDB" id="A0A1H3XQ37"/>
<dbReference type="STRING" id="1033731.SAMN05444145_101271"/>
<dbReference type="OrthoDB" id="9816424at2"/>
<dbReference type="CDD" id="cd03801">
    <property type="entry name" value="GT4_PimA-like"/>
    <property type="match status" value="1"/>
</dbReference>
<dbReference type="GO" id="GO:0016757">
    <property type="term" value="F:glycosyltransferase activity"/>
    <property type="evidence" value="ECO:0007669"/>
    <property type="project" value="InterPro"/>
</dbReference>
<accession>A0A1H3XQ37</accession>
<dbReference type="Proteomes" id="UP000183253">
    <property type="component" value="Unassembled WGS sequence"/>
</dbReference>
<dbReference type="Gene3D" id="3.40.50.2000">
    <property type="entry name" value="Glycogen Phosphorylase B"/>
    <property type="match status" value="2"/>
</dbReference>
<keyword evidence="2" id="KW-0808">Transferase</keyword>
<dbReference type="InterPro" id="IPR050194">
    <property type="entry name" value="Glycosyltransferase_grp1"/>
</dbReference>
<keyword evidence="3" id="KW-1185">Reference proteome</keyword>
<sequence>MKNKKVLWVNPSFLDYRIPLYKELNSICNGYFYLIYSRRRIPSRCDEAIKKTLGDNAVSVTEDRLFLKRKTDFANSGISLTWPHGLYRAIKEVNPDIILTEGYSQFSPWPILYATIHRIPVVIAYERTKHTERNCPLWRRLYRRFINVFTNGYIANGRLTKEYLMSQGVKEKNIFTGGMCADSEGLARQVANLSEDDLSAFRKQILGRKPCGVSYVLVGRMIPLKGVFHLLEAFLEHLKAHPDDRIVLVGDGPELPDLKEKYGNNPAVVFVGGIDYSQIYKYYAACDVFVIATLEDNWSLVVPEAMACGLPVACSIYNGCHPELVHKDENGITFDPLNPKSVVEALDYFHHVDIKRFGQRSREIEHNFNPENTAKNVMKAVDYYLNKQDAKTTDNEDRQ</sequence>
<evidence type="ECO:0000259" key="1">
    <source>
        <dbReference type="Pfam" id="PF00534"/>
    </source>
</evidence>
<gene>
    <name evidence="2" type="ORF">SAMN05444145_101271</name>
</gene>
<name>A0A1H3XQ37_9BACT</name>
<dbReference type="InterPro" id="IPR001296">
    <property type="entry name" value="Glyco_trans_1"/>
</dbReference>
<dbReference type="SUPFAM" id="SSF53756">
    <property type="entry name" value="UDP-Glycosyltransferase/glycogen phosphorylase"/>
    <property type="match status" value="1"/>
</dbReference>
<dbReference type="Pfam" id="PF00534">
    <property type="entry name" value="Glycos_transf_1"/>
    <property type="match status" value="1"/>
</dbReference>
<feature type="domain" description="Glycosyl transferase family 1" evidence="1">
    <location>
        <begin position="216"/>
        <end position="351"/>
    </location>
</feature>
<evidence type="ECO:0000313" key="2">
    <source>
        <dbReference type="EMBL" id="SEA00704.1"/>
    </source>
</evidence>
<dbReference type="PANTHER" id="PTHR45947:SF3">
    <property type="entry name" value="SULFOQUINOVOSYL TRANSFERASE SQD2"/>
    <property type="match status" value="1"/>
</dbReference>
<evidence type="ECO:0000313" key="3">
    <source>
        <dbReference type="Proteomes" id="UP000183253"/>
    </source>
</evidence>
<dbReference type="EMBL" id="FNRI01000001">
    <property type="protein sequence ID" value="SEA00704.1"/>
    <property type="molecule type" value="Genomic_DNA"/>
</dbReference>
<organism evidence="2 3">
    <name type="scientific">Alistipes timonensis JC136</name>
    <dbReference type="NCBI Taxonomy" id="1033731"/>
    <lineage>
        <taxon>Bacteria</taxon>
        <taxon>Pseudomonadati</taxon>
        <taxon>Bacteroidota</taxon>
        <taxon>Bacteroidia</taxon>
        <taxon>Bacteroidales</taxon>
        <taxon>Rikenellaceae</taxon>
        <taxon>Alistipes</taxon>
    </lineage>
</organism>
<dbReference type="PANTHER" id="PTHR45947">
    <property type="entry name" value="SULFOQUINOVOSYL TRANSFERASE SQD2"/>
    <property type="match status" value="1"/>
</dbReference>
<proteinExistence type="predicted"/>
<protein>
    <submittedName>
        <fullName evidence="2">Glycosyltransferase involved in cell wall bisynthesis</fullName>
    </submittedName>
</protein>